<evidence type="ECO:0000256" key="1">
    <source>
        <dbReference type="ARBA" id="ARBA00004141"/>
    </source>
</evidence>
<evidence type="ECO:0000313" key="7">
    <source>
        <dbReference type="EMBL" id="KAL3280200.1"/>
    </source>
</evidence>
<evidence type="ECO:0000256" key="6">
    <source>
        <dbReference type="SAM" id="Phobius"/>
    </source>
</evidence>
<evidence type="ECO:0000256" key="2">
    <source>
        <dbReference type="ARBA" id="ARBA00022692"/>
    </source>
</evidence>
<name>A0ABD2NNK3_9CUCU</name>
<evidence type="ECO:0000256" key="5">
    <source>
        <dbReference type="SAM" id="MobiDB-lite"/>
    </source>
</evidence>
<feature type="compositionally biased region" description="Polar residues" evidence="5">
    <location>
        <begin position="287"/>
        <end position="302"/>
    </location>
</feature>
<evidence type="ECO:0000313" key="8">
    <source>
        <dbReference type="Proteomes" id="UP001516400"/>
    </source>
</evidence>
<feature type="transmembrane region" description="Helical" evidence="6">
    <location>
        <begin position="86"/>
        <end position="109"/>
    </location>
</feature>
<feature type="region of interest" description="Disordered" evidence="5">
    <location>
        <begin position="287"/>
        <end position="307"/>
    </location>
</feature>
<organism evidence="7 8">
    <name type="scientific">Cryptolaemus montrouzieri</name>
    <dbReference type="NCBI Taxonomy" id="559131"/>
    <lineage>
        <taxon>Eukaryota</taxon>
        <taxon>Metazoa</taxon>
        <taxon>Ecdysozoa</taxon>
        <taxon>Arthropoda</taxon>
        <taxon>Hexapoda</taxon>
        <taxon>Insecta</taxon>
        <taxon>Pterygota</taxon>
        <taxon>Neoptera</taxon>
        <taxon>Endopterygota</taxon>
        <taxon>Coleoptera</taxon>
        <taxon>Polyphaga</taxon>
        <taxon>Cucujiformia</taxon>
        <taxon>Coccinelloidea</taxon>
        <taxon>Coccinellidae</taxon>
        <taxon>Scymninae</taxon>
        <taxon>Scymnini</taxon>
        <taxon>Cryptolaemus</taxon>
    </lineage>
</organism>
<dbReference type="GO" id="GO:0016020">
    <property type="term" value="C:membrane"/>
    <property type="evidence" value="ECO:0007669"/>
    <property type="project" value="UniProtKB-SubCell"/>
</dbReference>
<dbReference type="InterPro" id="IPR008952">
    <property type="entry name" value="Tetraspanin_EC2_sf"/>
</dbReference>
<gene>
    <name evidence="7" type="ORF">HHI36_017700</name>
</gene>
<feature type="transmembrane region" description="Helical" evidence="6">
    <location>
        <begin position="12"/>
        <end position="33"/>
    </location>
</feature>
<evidence type="ECO:0000256" key="4">
    <source>
        <dbReference type="ARBA" id="ARBA00023136"/>
    </source>
</evidence>
<reference evidence="7 8" key="1">
    <citation type="journal article" date="2021" name="BMC Biol.">
        <title>Horizontally acquired antibacterial genes associated with adaptive radiation of ladybird beetles.</title>
        <authorList>
            <person name="Li H.S."/>
            <person name="Tang X.F."/>
            <person name="Huang Y.H."/>
            <person name="Xu Z.Y."/>
            <person name="Chen M.L."/>
            <person name="Du X.Y."/>
            <person name="Qiu B.Y."/>
            <person name="Chen P.T."/>
            <person name="Zhang W."/>
            <person name="Slipinski A."/>
            <person name="Escalona H.E."/>
            <person name="Waterhouse R.M."/>
            <person name="Zwick A."/>
            <person name="Pang H."/>
        </authorList>
    </citation>
    <scope>NUCLEOTIDE SEQUENCE [LARGE SCALE GENOMIC DNA]</scope>
    <source>
        <strain evidence="7">SYSU2018</strain>
    </source>
</reference>
<keyword evidence="3 6" id="KW-1133">Transmembrane helix</keyword>
<dbReference type="AlphaFoldDB" id="A0ABD2NNK3"/>
<keyword evidence="8" id="KW-1185">Reference proteome</keyword>
<dbReference type="Proteomes" id="UP001516400">
    <property type="component" value="Unassembled WGS sequence"/>
</dbReference>
<feature type="transmembrane region" description="Helical" evidence="6">
    <location>
        <begin position="45"/>
        <end position="66"/>
    </location>
</feature>
<evidence type="ECO:0008006" key="9">
    <source>
        <dbReference type="Google" id="ProtNLM"/>
    </source>
</evidence>
<sequence length="349" mass="39595">MVNSYETCSSAISIFLLILAILEIVITLVPLITVSDLLRFTGTHLAAVCGLVAGLITLPASIRLKFNETSPALDKLYGHSSFFKKLTLFVSLLLNIVAATMTVVALLTLRNFCQAFGRLMKVYHCNVPARVLVNLIQISLECCGSLSYKDWLSINWRMYEMTNDEDFTEEDNPEAVPYSCCNKSTAMACGHFDLRTYGTCSIYRRGCAKFLKILTKRYLWVLFTLYMINVALQVLLLVIYSSDRTSKHTPRRKRKRRRRERDSIVAEYSRMEHCSWDGASNCSKVSQRSSEVSNRSKSPSYSDDSECSNICEYSLEEDGTPELTSSHKQVRIFSALGKSKKNFKVFQDE</sequence>
<feature type="transmembrane region" description="Helical" evidence="6">
    <location>
        <begin position="218"/>
        <end position="240"/>
    </location>
</feature>
<dbReference type="Gene3D" id="1.10.1450.10">
    <property type="entry name" value="Tetraspanin"/>
    <property type="match status" value="1"/>
</dbReference>
<keyword evidence="2 6" id="KW-0812">Transmembrane</keyword>
<evidence type="ECO:0000256" key="3">
    <source>
        <dbReference type="ARBA" id="ARBA00022989"/>
    </source>
</evidence>
<proteinExistence type="predicted"/>
<comment type="subcellular location">
    <subcellularLocation>
        <location evidence="1">Membrane</location>
        <topology evidence="1">Multi-pass membrane protein</topology>
    </subcellularLocation>
</comment>
<protein>
    <recommendedName>
        <fullName evidence="9">Tetraspanin</fullName>
    </recommendedName>
</protein>
<dbReference type="SUPFAM" id="SSF48652">
    <property type="entry name" value="Tetraspanin"/>
    <property type="match status" value="1"/>
</dbReference>
<accession>A0ABD2NNK3</accession>
<dbReference type="EMBL" id="JABFTP020000124">
    <property type="protein sequence ID" value="KAL3280200.1"/>
    <property type="molecule type" value="Genomic_DNA"/>
</dbReference>
<dbReference type="Pfam" id="PF00335">
    <property type="entry name" value="Tetraspanin"/>
    <property type="match status" value="1"/>
</dbReference>
<dbReference type="InterPro" id="IPR018499">
    <property type="entry name" value="Tetraspanin/Peripherin"/>
</dbReference>
<comment type="caution">
    <text evidence="7">The sequence shown here is derived from an EMBL/GenBank/DDBJ whole genome shotgun (WGS) entry which is preliminary data.</text>
</comment>
<keyword evidence="4 6" id="KW-0472">Membrane</keyword>